<gene>
    <name evidence="1" type="ORF">Cboi01_000273500</name>
</gene>
<reference evidence="1" key="1">
    <citation type="submission" date="2023-04" db="EMBL/GenBank/DDBJ databases">
        <title>Candida boidinii NBRC 1967.</title>
        <authorList>
            <person name="Ichikawa N."/>
            <person name="Sato H."/>
            <person name="Tonouchi N."/>
        </authorList>
    </citation>
    <scope>NUCLEOTIDE SEQUENCE</scope>
    <source>
        <strain evidence="1">NBRC 1967</strain>
    </source>
</reference>
<evidence type="ECO:0000313" key="2">
    <source>
        <dbReference type="Proteomes" id="UP001165101"/>
    </source>
</evidence>
<dbReference type="Proteomes" id="UP001165101">
    <property type="component" value="Unassembled WGS sequence"/>
</dbReference>
<evidence type="ECO:0000313" key="1">
    <source>
        <dbReference type="EMBL" id="GME92405.1"/>
    </source>
</evidence>
<sequence>MSSSKGKNILSLLGKSNSVKKTDSKITKIPKANLSSINNKNLNLNLNLKNTRLIDSKKFEYIKRNWSSGRSTNWSALGSHGLVYKPNDLNIETFKKGCNESGKKLKIASFDLDGTLIKTKSGLKFSRSSDDWIWFNDYVLTKIIELIKSDYLILIFTNQGGVVVKKGAKSVNNFTEKIEKIIDNLNENIKNDKSLEELPLLVYASAKKSKASKPSEDDVFASPIELHNSFRKPNTGMWDEFLELIDSIEGIVDFEESFYVGDAAGRPKDFSDSDKNFAKNIGLKFHVPEDYFK</sequence>
<dbReference type="EMBL" id="BSXV01001309">
    <property type="protein sequence ID" value="GME92405.1"/>
    <property type="molecule type" value="Genomic_DNA"/>
</dbReference>
<organism evidence="1 2">
    <name type="scientific">Candida boidinii</name>
    <name type="common">Yeast</name>
    <dbReference type="NCBI Taxonomy" id="5477"/>
    <lineage>
        <taxon>Eukaryota</taxon>
        <taxon>Fungi</taxon>
        <taxon>Dikarya</taxon>
        <taxon>Ascomycota</taxon>
        <taxon>Saccharomycotina</taxon>
        <taxon>Pichiomycetes</taxon>
        <taxon>Pichiales</taxon>
        <taxon>Pichiaceae</taxon>
        <taxon>Ogataea</taxon>
        <taxon>Ogataea/Candida clade</taxon>
    </lineage>
</organism>
<comment type="caution">
    <text evidence="1">The sequence shown here is derived from an EMBL/GenBank/DDBJ whole genome shotgun (WGS) entry which is preliminary data.</text>
</comment>
<name>A0ACB5TPQ0_CANBO</name>
<accession>A0ACB5TPQ0</accession>
<keyword evidence="2" id="KW-1185">Reference proteome</keyword>
<protein>
    <submittedName>
        <fullName evidence="1">Unnamed protein product</fullName>
    </submittedName>
</protein>
<proteinExistence type="predicted"/>